<gene>
    <name evidence="9" type="ORF">PC110_g13708</name>
</gene>
<keyword evidence="4" id="KW-0255">Endonuclease</keyword>
<dbReference type="InterPro" id="IPR041373">
    <property type="entry name" value="RT_RNaseH"/>
</dbReference>
<organism evidence="9 10">
    <name type="scientific">Phytophthora cactorum</name>
    <dbReference type="NCBI Taxonomy" id="29920"/>
    <lineage>
        <taxon>Eukaryota</taxon>
        <taxon>Sar</taxon>
        <taxon>Stramenopiles</taxon>
        <taxon>Oomycota</taxon>
        <taxon>Peronosporomycetes</taxon>
        <taxon>Peronosporales</taxon>
        <taxon>Peronosporaceae</taxon>
        <taxon>Phytophthora</taxon>
    </lineage>
</organism>
<evidence type="ECO:0000259" key="8">
    <source>
        <dbReference type="Pfam" id="PF17917"/>
    </source>
</evidence>
<reference evidence="9 10" key="1">
    <citation type="submission" date="2018-01" db="EMBL/GenBank/DDBJ databases">
        <title>Draft genome of the strawberry crown rot pathogen Phytophthora cactorum.</title>
        <authorList>
            <person name="Armitage A.D."/>
            <person name="Lysoe E."/>
            <person name="Nellist C.F."/>
            <person name="Harrison R.J."/>
            <person name="Brurberg M.B."/>
        </authorList>
    </citation>
    <scope>NUCLEOTIDE SEQUENCE [LARGE SCALE GENOMIC DNA]</scope>
    <source>
        <strain evidence="9 10">10300</strain>
    </source>
</reference>
<evidence type="ECO:0000313" key="10">
    <source>
        <dbReference type="Proteomes" id="UP000251314"/>
    </source>
</evidence>
<protein>
    <recommendedName>
        <fullName evidence="8">Reverse transcriptase RNase H-like domain-containing protein</fullName>
    </recommendedName>
</protein>
<proteinExistence type="predicted"/>
<dbReference type="EMBL" id="MJFZ01000399">
    <property type="protein sequence ID" value="RAW29919.1"/>
    <property type="molecule type" value="Genomic_DNA"/>
</dbReference>
<evidence type="ECO:0000256" key="7">
    <source>
        <dbReference type="SAM" id="SignalP"/>
    </source>
</evidence>
<keyword evidence="1" id="KW-0808">Transferase</keyword>
<dbReference type="Pfam" id="PF17917">
    <property type="entry name" value="RT_RNaseH"/>
    <property type="match status" value="1"/>
</dbReference>
<dbReference type="AlphaFoldDB" id="A0A329RZV3"/>
<name>A0A329RZV3_9STRA</name>
<keyword evidence="2" id="KW-0548">Nucleotidyltransferase</keyword>
<keyword evidence="5" id="KW-0378">Hydrolase</keyword>
<dbReference type="GO" id="GO:0004519">
    <property type="term" value="F:endonuclease activity"/>
    <property type="evidence" value="ECO:0007669"/>
    <property type="project" value="UniProtKB-KW"/>
</dbReference>
<keyword evidence="3" id="KW-0540">Nuclease</keyword>
<dbReference type="GO" id="GO:0016787">
    <property type="term" value="F:hydrolase activity"/>
    <property type="evidence" value="ECO:0007669"/>
    <property type="project" value="UniProtKB-KW"/>
</dbReference>
<evidence type="ECO:0000256" key="2">
    <source>
        <dbReference type="ARBA" id="ARBA00022695"/>
    </source>
</evidence>
<dbReference type="SUPFAM" id="SSF56672">
    <property type="entry name" value="DNA/RNA polymerases"/>
    <property type="match status" value="1"/>
</dbReference>
<evidence type="ECO:0000256" key="1">
    <source>
        <dbReference type="ARBA" id="ARBA00022679"/>
    </source>
</evidence>
<comment type="caution">
    <text evidence="9">The sequence shown here is derived from an EMBL/GenBank/DDBJ whole genome shotgun (WGS) entry which is preliminary data.</text>
</comment>
<dbReference type="Proteomes" id="UP000251314">
    <property type="component" value="Unassembled WGS sequence"/>
</dbReference>
<accession>A0A329RZV3</accession>
<dbReference type="GO" id="GO:0003964">
    <property type="term" value="F:RNA-directed DNA polymerase activity"/>
    <property type="evidence" value="ECO:0007669"/>
    <property type="project" value="UniProtKB-KW"/>
</dbReference>
<feature type="domain" description="Reverse transcriptase RNase H-like" evidence="8">
    <location>
        <begin position="127"/>
        <end position="242"/>
    </location>
</feature>
<sequence length="292" mass="32600">MMLCHETVHLGLSIVTATGLLAPTNIECLVLDTPVQELLLGTEALQWIGVNLDGIFEQLLQQNLEDAGAEADDVPSNQEQHERVMQARGRRKAHLSGVTLEWTGEESGAYRDMLEMIERSCKLVFPDMGATVCLFSDASPTGYALVLTQVCHWQESVPVEQQQCELLICHGGLLKGAQKNRFIVEKAGYPFVKACKDLDNMLAREEGFHVYWNHSNLNKIFAPDREVNHHVKARLQHRALTLGGCRYIIHHIAGESNLWADFILCWGHPTLPTVVEALAIKRVTTRSAQTLS</sequence>
<evidence type="ECO:0000256" key="6">
    <source>
        <dbReference type="ARBA" id="ARBA00022918"/>
    </source>
</evidence>
<dbReference type="VEuPathDB" id="FungiDB:PC110_g13708"/>
<evidence type="ECO:0000256" key="3">
    <source>
        <dbReference type="ARBA" id="ARBA00022722"/>
    </source>
</evidence>
<keyword evidence="6" id="KW-0695">RNA-directed DNA polymerase</keyword>
<keyword evidence="7" id="KW-0732">Signal</keyword>
<dbReference type="OrthoDB" id="123026at2759"/>
<evidence type="ECO:0000256" key="4">
    <source>
        <dbReference type="ARBA" id="ARBA00022759"/>
    </source>
</evidence>
<dbReference type="InterPro" id="IPR043502">
    <property type="entry name" value="DNA/RNA_pol_sf"/>
</dbReference>
<evidence type="ECO:0000256" key="5">
    <source>
        <dbReference type="ARBA" id="ARBA00022801"/>
    </source>
</evidence>
<feature type="chain" id="PRO_5016467348" description="Reverse transcriptase RNase H-like domain-containing protein" evidence="7">
    <location>
        <begin position="20"/>
        <end position="292"/>
    </location>
</feature>
<feature type="signal peptide" evidence="7">
    <location>
        <begin position="1"/>
        <end position="19"/>
    </location>
</feature>
<evidence type="ECO:0000313" key="9">
    <source>
        <dbReference type="EMBL" id="RAW29919.1"/>
    </source>
</evidence>
<keyword evidence="10" id="KW-1185">Reference proteome</keyword>